<keyword evidence="5" id="KW-0507">mRNA processing</keyword>
<reference evidence="13" key="2">
    <citation type="submission" date="2013-04" db="EMBL/GenBank/DDBJ databases">
        <title>Genomic mechanisms accounting for the adaptation to parasitism in nematode-trapping fungi.</title>
        <authorList>
            <person name="Ahren D.G."/>
        </authorList>
    </citation>
    <scope>NUCLEOTIDE SEQUENCE [LARGE SCALE GENOMIC DNA]</scope>
    <source>
        <strain evidence="13">CBS 200.50</strain>
    </source>
</reference>
<dbReference type="InterPro" id="IPR024974">
    <property type="entry name" value="Sde2_N"/>
</dbReference>
<dbReference type="GO" id="GO:0005634">
    <property type="term" value="C:nucleus"/>
    <property type="evidence" value="ECO:0007669"/>
    <property type="project" value="UniProtKB-SubCell"/>
</dbReference>
<feature type="domain" description="SDE2-like" evidence="11">
    <location>
        <begin position="89"/>
        <end position="199"/>
    </location>
</feature>
<comment type="subcellular location">
    <subcellularLocation>
        <location evidence="2">Cytoplasm</location>
    </subcellularLocation>
    <subcellularLocation>
        <location evidence="1">Nucleus</location>
    </subcellularLocation>
</comment>
<evidence type="ECO:0000256" key="6">
    <source>
        <dbReference type="ARBA" id="ARBA00023187"/>
    </source>
</evidence>
<keyword evidence="8" id="KW-0131">Cell cycle</keyword>
<feature type="compositionally biased region" description="Acidic residues" evidence="9">
    <location>
        <begin position="266"/>
        <end position="282"/>
    </location>
</feature>
<dbReference type="PANTHER" id="PTHR12786">
    <property type="entry name" value="SPLICING FACTOR SF3A-RELATED"/>
    <property type="match status" value="1"/>
</dbReference>
<evidence type="ECO:0000256" key="5">
    <source>
        <dbReference type="ARBA" id="ARBA00022664"/>
    </source>
</evidence>
<dbReference type="STRING" id="1284197.S8AQB4"/>
<dbReference type="OrthoDB" id="547031at2759"/>
<keyword evidence="6" id="KW-0508">mRNA splicing</keyword>
<feature type="compositionally biased region" description="Basic and acidic residues" evidence="9">
    <location>
        <begin position="178"/>
        <end position="199"/>
    </location>
</feature>
<keyword evidence="7" id="KW-0539">Nucleus</keyword>
<comment type="caution">
    <text evidence="12">The sequence shown here is derived from an EMBL/GenBank/DDBJ whole genome shotgun (WGS) entry which is preliminary data.</text>
</comment>
<dbReference type="GO" id="GO:0005737">
    <property type="term" value="C:cytoplasm"/>
    <property type="evidence" value="ECO:0007669"/>
    <property type="project" value="UniProtKB-SubCell"/>
</dbReference>
<evidence type="ECO:0000259" key="10">
    <source>
        <dbReference type="Pfam" id="PF13019"/>
    </source>
</evidence>
<evidence type="ECO:0000313" key="12">
    <source>
        <dbReference type="EMBL" id="EPS45054.1"/>
    </source>
</evidence>
<dbReference type="Pfam" id="PF13019">
    <property type="entry name" value="Sde2_N_Ubi_yeast"/>
    <property type="match status" value="1"/>
</dbReference>
<keyword evidence="13" id="KW-1185">Reference proteome</keyword>
<organism evidence="12 13">
    <name type="scientific">Dactylellina haptotyla (strain CBS 200.50)</name>
    <name type="common">Nematode-trapping fungus</name>
    <name type="synonym">Monacrosporium haptotylum</name>
    <dbReference type="NCBI Taxonomy" id="1284197"/>
    <lineage>
        <taxon>Eukaryota</taxon>
        <taxon>Fungi</taxon>
        <taxon>Dikarya</taxon>
        <taxon>Ascomycota</taxon>
        <taxon>Pezizomycotina</taxon>
        <taxon>Orbiliomycetes</taxon>
        <taxon>Orbiliales</taxon>
        <taxon>Orbiliaceae</taxon>
        <taxon>Dactylellina</taxon>
    </lineage>
</organism>
<evidence type="ECO:0000256" key="8">
    <source>
        <dbReference type="ARBA" id="ARBA00023306"/>
    </source>
</evidence>
<dbReference type="InterPro" id="IPR053822">
    <property type="entry name" value="SDE2-like_dom"/>
</dbReference>
<proteinExistence type="inferred from homology"/>
<evidence type="ECO:0000256" key="9">
    <source>
        <dbReference type="SAM" id="MobiDB-lite"/>
    </source>
</evidence>
<dbReference type="Proteomes" id="UP000015100">
    <property type="component" value="Unassembled WGS sequence"/>
</dbReference>
<dbReference type="InterPro" id="IPR051421">
    <property type="entry name" value="RNA_Proc_DNA_Dmg_Regulator"/>
</dbReference>
<dbReference type="OMA" id="RAPWIQN"/>
<gene>
    <name evidence="12" type="ORF">H072_935</name>
</gene>
<dbReference type="EMBL" id="AQGS01000024">
    <property type="protein sequence ID" value="EPS45054.1"/>
    <property type="molecule type" value="Genomic_DNA"/>
</dbReference>
<dbReference type="HOGENOM" id="CLU_060603_0_0_1"/>
<dbReference type="GO" id="GO:0006397">
    <property type="term" value="P:mRNA processing"/>
    <property type="evidence" value="ECO:0007669"/>
    <property type="project" value="UniProtKB-KW"/>
</dbReference>
<feature type="compositionally biased region" description="Acidic residues" evidence="9">
    <location>
        <begin position="217"/>
        <end position="234"/>
    </location>
</feature>
<evidence type="ECO:0000256" key="2">
    <source>
        <dbReference type="ARBA" id="ARBA00004496"/>
    </source>
</evidence>
<evidence type="ECO:0000256" key="1">
    <source>
        <dbReference type="ARBA" id="ARBA00004123"/>
    </source>
</evidence>
<evidence type="ECO:0000259" key="11">
    <source>
        <dbReference type="Pfam" id="PF22782"/>
    </source>
</evidence>
<protein>
    <submittedName>
        <fullName evidence="12">Uncharacterized protein</fullName>
    </submittedName>
</protein>
<keyword evidence="4" id="KW-0963">Cytoplasm</keyword>
<accession>S8AQB4</accession>
<evidence type="ECO:0000256" key="4">
    <source>
        <dbReference type="ARBA" id="ARBA00022490"/>
    </source>
</evidence>
<dbReference type="AlphaFoldDB" id="S8AQB4"/>
<evidence type="ECO:0000256" key="7">
    <source>
        <dbReference type="ARBA" id="ARBA00023242"/>
    </source>
</evidence>
<dbReference type="eggNOG" id="KOG2827">
    <property type="taxonomic scope" value="Eukaryota"/>
</dbReference>
<evidence type="ECO:0000313" key="13">
    <source>
        <dbReference type="Proteomes" id="UP000015100"/>
    </source>
</evidence>
<dbReference type="Pfam" id="PF22782">
    <property type="entry name" value="SDE2"/>
    <property type="match status" value="1"/>
</dbReference>
<comment type="similarity">
    <text evidence="3">Belongs to the SDE2 family.</text>
</comment>
<name>S8AQB4_DACHA</name>
<reference evidence="12 13" key="1">
    <citation type="journal article" date="2013" name="PLoS Genet.">
        <title>Genomic mechanisms accounting for the adaptation to parasitism in nematode-trapping fungi.</title>
        <authorList>
            <person name="Meerupati T."/>
            <person name="Andersson K.M."/>
            <person name="Friman E."/>
            <person name="Kumar D."/>
            <person name="Tunlid A."/>
            <person name="Ahren D."/>
        </authorList>
    </citation>
    <scope>NUCLEOTIDE SEQUENCE [LARGE SCALE GENOMIC DNA]</scope>
    <source>
        <strain evidence="12 13">CBS 200.50</strain>
    </source>
</reference>
<feature type="region of interest" description="Disordered" evidence="9">
    <location>
        <begin position="94"/>
        <end position="121"/>
    </location>
</feature>
<dbReference type="GO" id="GO:0008380">
    <property type="term" value="P:RNA splicing"/>
    <property type="evidence" value="ECO:0007669"/>
    <property type="project" value="UniProtKB-KW"/>
</dbReference>
<sequence length="292" mass="31906">MATTNVLVQTFSGLGLPSTLSLPLPSSASISSLFSTLDAFLPPLSTPLRLTTTKGSILSPYSTSNLSSLFNNNVPADFLTLRLTAPLRGGKGGFGSQLRAAGGRMSSRKRKGQENNDSCRNLDGRRLRTVKEAKALAQYLETKPDMDHKEREKRKERWEKVIEAADEKIKGGGSANQRFDDAKWLEEKEEGRDKAREAVLRAMKAARVPSPQSSTSEDIEEEDEDDSEEEEDNNAGEGSSKSSEDESMAVEIKPVAKAKPGKLFGFDEDDDFLSSDEEEEEEVVGKGKGKAL</sequence>
<feature type="region of interest" description="Disordered" evidence="9">
    <location>
        <begin position="166"/>
        <end position="292"/>
    </location>
</feature>
<feature type="domain" description="Sde2 ubiquitin" evidence="10">
    <location>
        <begin position="4"/>
        <end position="88"/>
    </location>
</feature>
<evidence type="ECO:0000256" key="3">
    <source>
        <dbReference type="ARBA" id="ARBA00008726"/>
    </source>
</evidence>
<dbReference type="PANTHER" id="PTHR12786:SF1">
    <property type="entry name" value="SPLICING REGULATOR SDE2"/>
    <property type="match status" value="1"/>
</dbReference>